<evidence type="ECO:0000313" key="3">
    <source>
        <dbReference type="EMBL" id="OOZ36742.1"/>
    </source>
</evidence>
<feature type="binding site" evidence="2">
    <location>
        <position position="63"/>
    </location>
    <ligand>
        <name>substrate</name>
    </ligand>
</feature>
<reference evidence="3 4" key="1">
    <citation type="submission" date="2016-11" db="EMBL/GenBank/DDBJ databases">
        <title>Mixed transmission modes and dynamic genome evolution in an obligate animal-bacterial symbiosis.</title>
        <authorList>
            <person name="Russell S.L."/>
            <person name="Corbett-Detig R.B."/>
            <person name="Cavanaugh C.M."/>
        </authorList>
    </citation>
    <scope>NUCLEOTIDE SEQUENCE [LARGE SCALE GENOMIC DNA]</scope>
    <source>
        <strain evidence="3">Sp-SM6</strain>
    </source>
</reference>
<dbReference type="InterPro" id="IPR011004">
    <property type="entry name" value="Trimer_LpxA-like_sf"/>
</dbReference>
<gene>
    <name evidence="3" type="ORF">BOW52_10590</name>
</gene>
<evidence type="ECO:0008006" key="5">
    <source>
        <dbReference type="Google" id="ProtNLM"/>
    </source>
</evidence>
<keyword evidence="4" id="KW-1185">Reference proteome</keyword>
<dbReference type="Gene3D" id="2.160.10.10">
    <property type="entry name" value="Hexapeptide repeat proteins"/>
    <property type="match status" value="1"/>
</dbReference>
<dbReference type="AlphaFoldDB" id="A0A1T2KV96"/>
<dbReference type="InterPro" id="IPR020019">
    <property type="entry name" value="AcTrfase_PglD-like"/>
</dbReference>
<comment type="caution">
    <text evidence="3">The sequence shown here is derived from an EMBL/GenBank/DDBJ whole genome shotgun (WGS) entry which is preliminary data.</text>
</comment>
<dbReference type="PANTHER" id="PTHR43300">
    <property type="entry name" value="ACETYLTRANSFERASE"/>
    <property type="match status" value="1"/>
</dbReference>
<dbReference type="Proteomes" id="UP000190198">
    <property type="component" value="Unassembled WGS sequence"/>
</dbReference>
<organism evidence="3 4">
    <name type="scientific">Solemya elarraichensis gill symbiont</name>
    <dbReference type="NCBI Taxonomy" id="1918949"/>
    <lineage>
        <taxon>Bacteria</taxon>
        <taxon>Pseudomonadati</taxon>
        <taxon>Pseudomonadota</taxon>
        <taxon>Gammaproteobacteria</taxon>
        <taxon>sulfur-oxidizing symbionts</taxon>
    </lineage>
</organism>
<dbReference type="InterPro" id="IPR001451">
    <property type="entry name" value="Hexapep"/>
</dbReference>
<dbReference type="CDD" id="cd03360">
    <property type="entry name" value="LbH_AT_putative"/>
    <property type="match status" value="1"/>
</dbReference>
<dbReference type="EMBL" id="MPRK01000311">
    <property type="protein sequence ID" value="OOZ36742.1"/>
    <property type="molecule type" value="Genomic_DNA"/>
</dbReference>
<sequence length="213" mass="23583">MALAHVRKTVSPSGYRGLRAFDSLSLARSERDEQTHFGLPVIPFEEIEHHYPPEKYGLFIPIGYRDVNQLRRERYEMGKQKQYNFATYVSSRASTWPDLSVGENSLIYEHAVIQPFAEIDKNTIIRSGAHVSHHALVGDHCFIAAHAVIAGNAKVQDQCFLGLNSTIRDNISIAPGCIIAAGALVLNDTEENGVYVGVPAVKLKKPASELNLE</sequence>
<evidence type="ECO:0000256" key="1">
    <source>
        <dbReference type="ARBA" id="ARBA00007274"/>
    </source>
</evidence>
<evidence type="ECO:0000313" key="4">
    <source>
        <dbReference type="Proteomes" id="UP000190198"/>
    </source>
</evidence>
<dbReference type="PANTHER" id="PTHR43300:SF4">
    <property type="entry name" value="ACYL-[ACYL-CARRIER-PROTEIN]--UDP-N-ACETYLGLUCOSAMINE O-ACYLTRANSFERASE"/>
    <property type="match status" value="1"/>
</dbReference>
<dbReference type="SUPFAM" id="SSF51161">
    <property type="entry name" value="Trimeric LpxA-like enzymes"/>
    <property type="match status" value="1"/>
</dbReference>
<dbReference type="InterPro" id="IPR050179">
    <property type="entry name" value="Trans_hexapeptide_repeat"/>
</dbReference>
<dbReference type="NCBIfam" id="TIGR03570">
    <property type="entry name" value="NeuD_NnaD"/>
    <property type="match status" value="1"/>
</dbReference>
<proteinExistence type="inferred from homology"/>
<name>A0A1T2KV96_9GAMM</name>
<accession>A0A1T2KV96</accession>
<protein>
    <recommendedName>
        <fullName evidence="5">Transferase</fullName>
    </recommendedName>
</protein>
<comment type="similarity">
    <text evidence="1">Belongs to the transferase hexapeptide repeat family.</text>
</comment>
<evidence type="ECO:0000256" key="2">
    <source>
        <dbReference type="PIRSR" id="PIRSR620019-2"/>
    </source>
</evidence>
<dbReference type="Pfam" id="PF00132">
    <property type="entry name" value="Hexapep"/>
    <property type="match status" value="1"/>
</dbReference>